<dbReference type="Proteomes" id="UP000644749">
    <property type="component" value="Unassembled WGS sequence"/>
</dbReference>
<keyword evidence="4" id="KW-1185">Reference proteome</keyword>
<evidence type="ECO:0008006" key="5">
    <source>
        <dbReference type="Google" id="ProtNLM"/>
    </source>
</evidence>
<evidence type="ECO:0000256" key="2">
    <source>
        <dbReference type="SAM" id="SignalP"/>
    </source>
</evidence>
<reference evidence="3 4" key="1">
    <citation type="submission" date="2021-01" db="EMBL/GenBank/DDBJ databases">
        <title>011410 draft genome.</title>
        <authorList>
            <person name="Lang L."/>
        </authorList>
    </citation>
    <scope>NUCLEOTIDE SEQUENCE [LARGE SCALE GENOMIC DNA]</scope>
    <source>
        <strain evidence="3 4">KCTC 42845</strain>
    </source>
</reference>
<dbReference type="RefSeq" id="WP_191309697.1">
    <property type="nucleotide sequence ID" value="NZ_BNCL01000006.1"/>
</dbReference>
<comment type="caution">
    <text evidence="3">The sequence shown here is derived from an EMBL/GenBank/DDBJ whole genome shotgun (WGS) entry which is preliminary data.</text>
</comment>
<dbReference type="Gene3D" id="3.10.450.160">
    <property type="entry name" value="inner membrane protein cigr"/>
    <property type="match status" value="1"/>
</dbReference>
<feature type="compositionally biased region" description="Basic and acidic residues" evidence="1">
    <location>
        <begin position="41"/>
        <end position="51"/>
    </location>
</feature>
<organism evidence="3 4">
    <name type="scientific">Paracoccus aerius</name>
    <dbReference type="NCBI Taxonomy" id="1915382"/>
    <lineage>
        <taxon>Bacteria</taxon>
        <taxon>Pseudomonadati</taxon>
        <taxon>Pseudomonadota</taxon>
        <taxon>Alphaproteobacteria</taxon>
        <taxon>Rhodobacterales</taxon>
        <taxon>Paracoccaceae</taxon>
        <taxon>Paracoccus</taxon>
    </lineage>
</organism>
<keyword evidence="2" id="KW-0732">Signal</keyword>
<evidence type="ECO:0000313" key="4">
    <source>
        <dbReference type="Proteomes" id="UP000644749"/>
    </source>
</evidence>
<feature type="chain" id="PRO_5046816370" description="Excinuclease ABC subunit A" evidence="2">
    <location>
        <begin position="25"/>
        <end position="137"/>
    </location>
</feature>
<protein>
    <recommendedName>
        <fullName evidence="5">Excinuclease ABC subunit A</fullName>
    </recommendedName>
</protein>
<name>A0ABS1S7S0_9RHOB</name>
<feature type="compositionally biased region" description="Basic residues" evidence="1">
    <location>
        <begin position="29"/>
        <end position="40"/>
    </location>
</feature>
<evidence type="ECO:0000313" key="3">
    <source>
        <dbReference type="EMBL" id="MBL3674139.1"/>
    </source>
</evidence>
<dbReference type="EMBL" id="JAESHT010000009">
    <property type="protein sequence ID" value="MBL3674139.1"/>
    <property type="molecule type" value="Genomic_DNA"/>
</dbReference>
<evidence type="ECO:0000256" key="1">
    <source>
        <dbReference type="SAM" id="MobiDB-lite"/>
    </source>
</evidence>
<proteinExistence type="predicted"/>
<gene>
    <name evidence="3" type="ORF">JL111_11645</name>
</gene>
<sequence length="137" mass="15432">MKLASTLTAAGLIFATLAGAPAVADPGHGKGHGKAHARHAERHEHRDRYDAHCPPGLAKKGPRCIPPGHARKHDHHRHHVGEVLRRGDYAIIRDPRRYDLEDRRGWDYYRDDNSIYRVDSNTQKILAVINLINAFSN</sequence>
<feature type="region of interest" description="Disordered" evidence="1">
    <location>
        <begin position="25"/>
        <end position="59"/>
    </location>
</feature>
<accession>A0ABS1S7S0</accession>
<feature type="signal peptide" evidence="2">
    <location>
        <begin position="1"/>
        <end position="24"/>
    </location>
</feature>